<reference evidence="2" key="1">
    <citation type="submission" date="2016-10" db="EMBL/GenBank/DDBJ databases">
        <authorList>
            <person name="Varghese N."/>
            <person name="Submissions S."/>
        </authorList>
    </citation>
    <scope>NUCLEOTIDE SEQUENCE [LARGE SCALE GENOMIC DNA]</scope>
    <source>
        <strain evidence="2">DSM 5918</strain>
    </source>
</reference>
<sequence>MAYKEDELKMMVNAIDFNKRIEDRQYRLRLEDKLHRSYEELRNRPPRWIFQQLSFAAFNPELFPNDLIEVAEHISSHAEIDTTSVLLVLFGSISAAMCGRYVVQVDHEWRESGGLYIVEAAESGSRKSYVISTAKAPLDQYFEKLSLEHEVQSAKYKKNNKHLEVFKRKVINLLINNHLKSSSADGIYFGDPNEVLPELQHTIDSLDKNTEATKPKYSTPPQIFLSIASRVSAGEGMSKQGEFACVFEAEGSFFESEIANKSTHPGLYLKSYDMERYDYSSKNVGKISMQKPSMTIVAFVQPDVLMNFYSNKNLKSRGLNARFLPHFASKPSNFIRHRSLPPTPKPGAMIAYNAKITEMLKRNFTQDKNREIWTVSLTPKAYELVKTYEQNTQPYVRSLEYLHMSSFLAKAHGAVVRLALCIHAWNNPKPEQSPITREEVEAAISLMDVIVEHANIAFSPERSQACVDAQEILAWIRRCDWTDIIPVFQAQDAMSAISGLNKKQCHAALDLLEQHDNIRQYFEAGRDRLCVLNPQLVNQNIIQNNRPIGRY</sequence>
<dbReference type="RefSeq" id="WP_177193073.1">
    <property type="nucleotide sequence ID" value="NZ_FORX01000006.1"/>
</dbReference>
<dbReference type="STRING" id="52560.SAMN04488082_1065"/>
<accession>A0A1I3TL66</accession>
<dbReference type="AlphaFoldDB" id="A0A1I3TL66"/>
<dbReference type="Pfam" id="PF13148">
    <property type="entry name" value="DUF3987"/>
    <property type="match status" value="1"/>
</dbReference>
<evidence type="ECO:0008006" key="3">
    <source>
        <dbReference type="Google" id="ProtNLM"/>
    </source>
</evidence>
<proteinExistence type="predicted"/>
<protein>
    <recommendedName>
        <fullName evidence="3">DUF3987 domain-containing protein</fullName>
    </recommendedName>
</protein>
<dbReference type="Proteomes" id="UP000198635">
    <property type="component" value="Unassembled WGS sequence"/>
</dbReference>
<name>A0A1I3TL66_9BACT</name>
<dbReference type="InterPro" id="IPR025048">
    <property type="entry name" value="DUF3987"/>
</dbReference>
<evidence type="ECO:0000313" key="2">
    <source>
        <dbReference type="Proteomes" id="UP000198635"/>
    </source>
</evidence>
<organism evidence="1 2">
    <name type="scientific">Desulfomicrobium apsheronum</name>
    <dbReference type="NCBI Taxonomy" id="52560"/>
    <lineage>
        <taxon>Bacteria</taxon>
        <taxon>Pseudomonadati</taxon>
        <taxon>Thermodesulfobacteriota</taxon>
        <taxon>Desulfovibrionia</taxon>
        <taxon>Desulfovibrionales</taxon>
        <taxon>Desulfomicrobiaceae</taxon>
        <taxon>Desulfomicrobium</taxon>
    </lineage>
</organism>
<dbReference type="EMBL" id="FORX01000006">
    <property type="protein sequence ID" value="SFJ71625.1"/>
    <property type="molecule type" value="Genomic_DNA"/>
</dbReference>
<keyword evidence="2" id="KW-1185">Reference proteome</keyword>
<gene>
    <name evidence="1" type="ORF">SAMN04488082_1065</name>
</gene>
<evidence type="ECO:0000313" key="1">
    <source>
        <dbReference type="EMBL" id="SFJ71625.1"/>
    </source>
</evidence>